<keyword evidence="2" id="KW-1185">Reference proteome</keyword>
<dbReference type="SUPFAM" id="SSF53474">
    <property type="entry name" value="alpha/beta-Hydrolases"/>
    <property type="match status" value="2"/>
</dbReference>
<evidence type="ECO:0000313" key="1">
    <source>
        <dbReference type="EMBL" id="SDS48137.1"/>
    </source>
</evidence>
<dbReference type="STRING" id="652787.SAMN05216490_1232"/>
<sequence length="519" mass="58007">MNTQSKTTWHSSLKHIIPCMIIINKIVLCCYLLTLVTVNTASAQTGTQAFSDIKTTWRGDYDRYDFLMDTATLAIKPIKAAASEQYGMTDTVKGQVRCILVVPKHAATGNPWCWRGFYWDHEPQYEVELLNRGFYIAYINCDPGKQWEAWYKFLIDHGLSAKPAFGGMSRGGINAYAWATSHPDKVSCIYGDNPAIRPASMAKMGDLAKRDIPLLNVCGSQDFLYEKNTQPIEDIYHQLNGRITVLIKEGTAHHPHSLRNPMIIADWIEKNIQSSTAVPDFIDSTFTKSHYYSLAKTYKYLTEEDTYATCSGPGFTPCYDRYDVKNKNFFGTSTLVIIVPNNPAPGKPWVFRADRIDRDAVVDQELLAKGYYIVATPLTEQSGADSSQWNAIYRTLTDHGFAKKVVMEGTGASAGEAYAWAIQNPDKVSCIYTVNPVMRSLMTKTVLLENLSPLAKAGIPLLNVCGSQDPWLRFNTMDIESSYKQLGGSITVIVKQGEGHFLTIDPKPVVDFITKKSKS</sequence>
<evidence type="ECO:0008006" key="3">
    <source>
        <dbReference type="Google" id="ProtNLM"/>
    </source>
</evidence>
<gene>
    <name evidence="1" type="ORF">SAMN05216490_1232</name>
</gene>
<accession>A0A1H1SJH3</accession>
<evidence type="ECO:0000313" key="2">
    <source>
        <dbReference type="Proteomes" id="UP000199679"/>
    </source>
</evidence>
<dbReference type="EMBL" id="LT629740">
    <property type="protein sequence ID" value="SDS48137.1"/>
    <property type="molecule type" value="Genomic_DNA"/>
</dbReference>
<protein>
    <recommendedName>
        <fullName evidence="3">Alpha/beta hydrolase</fullName>
    </recommendedName>
</protein>
<dbReference type="OrthoDB" id="9796689at2"/>
<proteinExistence type="predicted"/>
<dbReference type="InterPro" id="IPR029058">
    <property type="entry name" value="AB_hydrolase_fold"/>
</dbReference>
<dbReference type="Proteomes" id="UP000199679">
    <property type="component" value="Chromosome I"/>
</dbReference>
<dbReference type="Gene3D" id="3.40.50.1820">
    <property type="entry name" value="alpha/beta hydrolase"/>
    <property type="match status" value="2"/>
</dbReference>
<name>A0A1H1SJH3_MUCMA</name>
<organism evidence="1 2">
    <name type="scientific">Mucilaginibacter mallensis</name>
    <dbReference type="NCBI Taxonomy" id="652787"/>
    <lineage>
        <taxon>Bacteria</taxon>
        <taxon>Pseudomonadati</taxon>
        <taxon>Bacteroidota</taxon>
        <taxon>Sphingobacteriia</taxon>
        <taxon>Sphingobacteriales</taxon>
        <taxon>Sphingobacteriaceae</taxon>
        <taxon>Mucilaginibacter</taxon>
    </lineage>
</organism>
<dbReference type="AlphaFoldDB" id="A0A1H1SJH3"/>
<dbReference type="RefSeq" id="WP_091370345.1">
    <property type="nucleotide sequence ID" value="NZ_LT629740.1"/>
</dbReference>
<reference evidence="1 2" key="1">
    <citation type="submission" date="2016-10" db="EMBL/GenBank/DDBJ databases">
        <authorList>
            <person name="de Groot N.N."/>
        </authorList>
    </citation>
    <scope>NUCLEOTIDE SEQUENCE [LARGE SCALE GENOMIC DNA]</scope>
    <source>
        <strain evidence="1 2">MP1X4</strain>
    </source>
</reference>